<organism evidence="6 7">
    <name type="scientific">Butyricicoccus pullicaecorum</name>
    <dbReference type="NCBI Taxonomy" id="501571"/>
    <lineage>
        <taxon>Bacteria</taxon>
        <taxon>Bacillati</taxon>
        <taxon>Bacillota</taxon>
        <taxon>Clostridia</taxon>
        <taxon>Eubacteriales</taxon>
        <taxon>Butyricicoccaceae</taxon>
        <taxon>Butyricicoccus</taxon>
    </lineage>
</organism>
<evidence type="ECO:0000256" key="2">
    <source>
        <dbReference type="ARBA" id="ARBA00006295"/>
    </source>
</evidence>
<dbReference type="InterPro" id="IPR036086">
    <property type="entry name" value="ParB/Sulfiredoxin_sf"/>
</dbReference>
<keyword evidence="3" id="KW-0159">Chromosome partition</keyword>
<keyword evidence="4" id="KW-0238">DNA-binding</keyword>
<dbReference type="NCBIfam" id="TIGR00180">
    <property type="entry name" value="parB_part"/>
    <property type="match status" value="1"/>
</dbReference>
<dbReference type="EMBL" id="NFKK01000004">
    <property type="protein sequence ID" value="OUP53384.1"/>
    <property type="molecule type" value="Genomic_DNA"/>
</dbReference>
<proteinExistence type="inferred from homology"/>
<evidence type="ECO:0000256" key="4">
    <source>
        <dbReference type="ARBA" id="ARBA00023125"/>
    </source>
</evidence>
<evidence type="ECO:0000313" key="6">
    <source>
        <dbReference type="EMBL" id="OUP53384.1"/>
    </source>
</evidence>
<comment type="similarity">
    <text evidence="2">Belongs to the ParB family.</text>
</comment>
<dbReference type="RefSeq" id="WP_206396701.1">
    <property type="nucleotide sequence ID" value="NZ_NFKK01000004.1"/>
</dbReference>
<protein>
    <submittedName>
        <fullName evidence="6">Nucleoid occlusion protein</fullName>
    </submittedName>
</protein>
<dbReference type="AlphaFoldDB" id="A0A1Y4L9I4"/>
<dbReference type="GO" id="GO:0003677">
    <property type="term" value="F:DNA binding"/>
    <property type="evidence" value="ECO:0007669"/>
    <property type="project" value="UniProtKB-KW"/>
</dbReference>
<dbReference type="Gene3D" id="1.10.10.2830">
    <property type="match status" value="1"/>
</dbReference>
<comment type="caution">
    <text evidence="6">The sequence shown here is derived from an EMBL/GenBank/DDBJ whole genome shotgun (WGS) entry which is preliminary data.</text>
</comment>
<sequence>MTPMFNLPGNGNERQLRRIKAALISRNPNQPRRYFEPEAINQLADSIRQYGVLNPLTVRRTPDGYELIAGERRLRAARAAGLSEVPCLVMNATEADSSAIALVENLQRRDLDFFEEAAGYRRLIDRYGLTQEEAARKVGKTQSAVANKLRLLKLSQENMRLIREGGLSERHARALLRLPTEEERLKATQAIIQHQWNVNRTEQYIEQLLTAPPEKPAGTMRRLIKDVRLFLNTVDKAVGMMKESGVNTSYEKEERDDGILVKILIPHARR</sequence>
<name>A0A1Y4L9I4_9FIRM</name>
<dbReference type="Proteomes" id="UP000195897">
    <property type="component" value="Unassembled WGS sequence"/>
</dbReference>
<feature type="domain" description="ParB-like N-terminal" evidence="5">
    <location>
        <begin position="17"/>
        <end position="106"/>
    </location>
</feature>
<dbReference type="FunFam" id="1.10.10.2830:FF:000001">
    <property type="entry name" value="Chromosome partitioning protein ParB"/>
    <property type="match status" value="1"/>
</dbReference>
<gene>
    <name evidence="6" type="ORF">B5F17_05095</name>
</gene>
<evidence type="ECO:0000259" key="5">
    <source>
        <dbReference type="SMART" id="SM00470"/>
    </source>
</evidence>
<evidence type="ECO:0000313" key="7">
    <source>
        <dbReference type="Proteomes" id="UP000195897"/>
    </source>
</evidence>
<dbReference type="InterPro" id="IPR041468">
    <property type="entry name" value="HTH_ParB/Spo0J"/>
</dbReference>
<dbReference type="FunFam" id="3.90.1530.30:FF:000001">
    <property type="entry name" value="Chromosome partitioning protein ParB"/>
    <property type="match status" value="1"/>
</dbReference>
<dbReference type="Pfam" id="PF02195">
    <property type="entry name" value="ParB_N"/>
    <property type="match status" value="1"/>
</dbReference>
<dbReference type="Gene3D" id="3.90.1530.30">
    <property type="match status" value="1"/>
</dbReference>
<dbReference type="SUPFAM" id="SSF109709">
    <property type="entry name" value="KorB DNA-binding domain-like"/>
    <property type="match status" value="1"/>
</dbReference>
<accession>A0A1Y4L9I4</accession>
<dbReference type="GO" id="GO:0005694">
    <property type="term" value="C:chromosome"/>
    <property type="evidence" value="ECO:0007669"/>
    <property type="project" value="TreeGrafter"/>
</dbReference>
<dbReference type="SMART" id="SM00470">
    <property type="entry name" value="ParB"/>
    <property type="match status" value="1"/>
</dbReference>
<dbReference type="GO" id="GO:0007059">
    <property type="term" value="P:chromosome segregation"/>
    <property type="evidence" value="ECO:0007669"/>
    <property type="project" value="UniProtKB-KW"/>
</dbReference>
<dbReference type="InterPro" id="IPR004437">
    <property type="entry name" value="ParB/RepB/Spo0J"/>
</dbReference>
<reference evidence="7" key="1">
    <citation type="submission" date="2017-04" db="EMBL/GenBank/DDBJ databases">
        <title>Function of individual gut microbiota members based on whole genome sequencing of pure cultures obtained from chicken caecum.</title>
        <authorList>
            <person name="Medvecky M."/>
            <person name="Cejkova D."/>
            <person name="Polansky O."/>
            <person name="Karasova D."/>
            <person name="Kubasova T."/>
            <person name="Cizek A."/>
            <person name="Rychlik I."/>
        </authorList>
    </citation>
    <scope>NUCLEOTIDE SEQUENCE [LARGE SCALE GENOMIC DNA]</scope>
    <source>
        <strain evidence="7">An180</strain>
    </source>
</reference>
<dbReference type="GO" id="GO:0009295">
    <property type="term" value="C:nucleoid"/>
    <property type="evidence" value="ECO:0007669"/>
    <property type="project" value="UniProtKB-SubCell"/>
</dbReference>
<dbReference type="Pfam" id="PF17762">
    <property type="entry name" value="HTH_ParB"/>
    <property type="match status" value="1"/>
</dbReference>
<dbReference type="SUPFAM" id="SSF110849">
    <property type="entry name" value="ParB/Sulfiredoxin"/>
    <property type="match status" value="1"/>
</dbReference>
<evidence type="ECO:0000256" key="3">
    <source>
        <dbReference type="ARBA" id="ARBA00022829"/>
    </source>
</evidence>
<dbReference type="PANTHER" id="PTHR33375">
    <property type="entry name" value="CHROMOSOME-PARTITIONING PROTEIN PARB-RELATED"/>
    <property type="match status" value="1"/>
</dbReference>
<dbReference type="InterPro" id="IPR003115">
    <property type="entry name" value="ParB_N"/>
</dbReference>
<dbReference type="InterPro" id="IPR050336">
    <property type="entry name" value="Chromosome_partition/occlusion"/>
</dbReference>
<comment type="subcellular location">
    <subcellularLocation>
        <location evidence="1">Cytoplasm</location>
        <location evidence="1">Nucleoid</location>
    </subcellularLocation>
</comment>
<evidence type="ECO:0000256" key="1">
    <source>
        <dbReference type="ARBA" id="ARBA00004453"/>
    </source>
</evidence>
<dbReference type="PANTHER" id="PTHR33375:SF1">
    <property type="entry name" value="CHROMOSOME-PARTITIONING PROTEIN PARB-RELATED"/>
    <property type="match status" value="1"/>
</dbReference>